<evidence type="ECO:0000313" key="2">
    <source>
        <dbReference type="EMBL" id="SHK58518.1"/>
    </source>
</evidence>
<protein>
    <submittedName>
        <fullName evidence="2">Uncharacterized protein</fullName>
    </submittedName>
</protein>
<feature type="chain" id="PRO_5009921158" evidence="1">
    <location>
        <begin position="33"/>
        <end position="104"/>
    </location>
</feature>
<keyword evidence="3" id="KW-1185">Reference proteome</keyword>
<name>A0A1M6TP00_9FIRM</name>
<evidence type="ECO:0000256" key="1">
    <source>
        <dbReference type="SAM" id="SignalP"/>
    </source>
</evidence>
<sequence>MKSITKKAAGLMVGTFAFAMALTAPGVGSADAATYSYYNCPTGNSAVYTNYSNCQNTTTTTASKVNASNLQSMVNKISQQYKASGSSNSCYSFDQVKNILSSYK</sequence>
<proteinExistence type="predicted"/>
<dbReference type="EMBL" id="FRAR01000017">
    <property type="protein sequence ID" value="SHK58518.1"/>
    <property type="molecule type" value="Genomic_DNA"/>
</dbReference>
<organism evidence="2 3">
    <name type="scientific">Desulforamulus aeronauticus DSM 10349</name>
    <dbReference type="NCBI Taxonomy" id="1121421"/>
    <lineage>
        <taxon>Bacteria</taxon>
        <taxon>Bacillati</taxon>
        <taxon>Bacillota</taxon>
        <taxon>Clostridia</taxon>
        <taxon>Eubacteriales</taxon>
        <taxon>Peptococcaceae</taxon>
        <taxon>Desulforamulus</taxon>
    </lineage>
</organism>
<gene>
    <name evidence="2" type="ORF">SAMN02745123_02396</name>
</gene>
<dbReference type="RefSeq" id="WP_072914614.1">
    <property type="nucleotide sequence ID" value="NZ_FRAR01000017.1"/>
</dbReference>
<reference evidence="3" key="1">
    <citation type="submission" date="2016-11" db="EMBL/GenBank/DDBJ databases">
        <authorList>
            <person name="Varghese N."/>
            <person name="Submissions S."/>
        </authorList>
    </citation>
    <scope>NUCLEOTIDE SEQUENCE [LARGE SCALE GENOMIC DNA]</scope>
    <source>
        <strain evidence="3">DSM 10349</strain>
    </source>
</reference>
<accession>A0A1M6TP00</accession>
<dbReference type="AlphaFoldDB" id="A0A1M6TP00"/>
<feature type="signal peptide" evidence="1">
    <location>
        <begin position="1"/>
        <end position="32"/>
    </location>
</feature>
<evidence type="ECO:0000313" key="3">
    <source>
        <dbReference type="Proteomes" id="UP000183997"/>
    </source>
</evidence>
<keyword evidence="1" id="KW-0732">Signal</keyword>
<dbReference type="Proteomes" id="UP000183997">
    <property type="component" value="Unassembled WGS sequence"/>
</dbReference>